<accession>A0A7H0GW49</accession>
<dbReference type="Pfam" id="PF01569">
    <property type="entry name" value="PAP2"/>
    <property type="match status" value="1"/>
</dbReference>
<feature type="domain" description="Phosphatidic acid phosphatase type 2/haloperoxidase" evidence="2">
    <location>
        <begin position="101"/>
        <end position="209"/>
    </location>
</feature>
<feature type="transmembrane region" description="Helical" evidence="1">
    <location>
        <begin position="167"/>
        <end position="188"/>
    </location>
</feature>
<organism evidence="3 4">
    <name type="scientific">Hymenobacter qilianensis</name>
    <dbReference type="NCBI Taxonomy" id="1385715"/>
    <lineage>
        <taxon>Bacteria</taxon>
        <taxon>Pseudomonadati</taxon>
        <taxon>Bacteroidota</taxon>
        <taxon>Cytophagia</taxon>
        <taxon>Cytophagales</taxon>
        <taxon>Hymenobacteraceae</taxon>
        <taxon>Hymenobacter</taxon>
    </lineage>
</organism>
<feature type="transmembrane region" description="Helical" evidence="1">
    <location>
        <begin position="139"/>
        <end position="160"/>
    </location>
</feature>
<feature type="transmembrane region" description="Helical" evidence="1">
    <location>
        <begin position="194"/>
        <end position="212"/>
    </location>
</feature>
<proteinExistence type="predicted"/>
<name>A0A7H0GW49_9BACT</name>
<dbReference type="CDD" id="cd03392">
    <property type="entry name" value="PAP2_like_2"/>
    <property type="match status" value="1"/>
</dbReference>
<evidence type="ECO:0000313" key="4">
    <source>
        <dbReference type="Proteomes" id="UP000516093"/>
    </source>
</evidence>
<dbReference type="PANTHER" id="PTHR14969:SF13">
    <property type="entry name" value="AT30094P"/>
    <property type="match status" value="1"/>
</dbReference>
<gene>
    <name evidence="3" type="ORF">H9L05_01670</name>
</gene>
<protein>
    <submittedName>
        <fullName evidence="3">Phosphatase PAP2 family protein</fullName>
    </submittedName>
</protein>
<dbReference type="Gene3D" id="1.20.144.10">
    <property type="entry name" value="Phosphatidic acid phosphatase type 2/haloperoxidase"/>
    <property type="match status" value="2"/>
</dbReference>
<dbReference type="EMBL" id="CP060784">
    <property type="protein sequence ID" value="QNP52515.1"/>
    <property type="molecule type" value="Genomic_DNA"/>
</dbReference>
<dbReference type="RefSeq" id="WP_187732769.1">
    <property type="nucleotide sequence ID" value="NZ_BMFN01000002.1"/>
</dbReference>
<feature type="transmembrane region" description="Helical" evidence="1">
    <location>
        <begin position="73"/>
        <end position="95"/>
    </location>
</feature>
<dbReference type="InterPro" id="IPR000326">
    <property type="entry name" value="PAP2/HPO"/>
</dbReference>
<reference evidence="3 4" key="1">
    <citation type="submission" date="2020-08" db="EMBL/GenBank/DDBJ databases">
        <title>Genome sequence of Hymenobacter qilianensis JCM 19763T.</title>
        <authorList>
            <person name="Hyun D.-W."/>
            <person name="Bae J.-W."/>
        </authorList>
    </citation>
    <scope>NUCLEOTIDE SEQUENCE [LARGE SCALE GENOMIC DNA]</scope>
    <source>
        <strain evidence="3 4">JCM 19763</strain>
    </source>
</reference>
<keyword evidence="4" id="KW-1185">Reference proteome</keyword>
<dbReference type="InterPro" id="IPR036938">
    <property type="entry name" value="PAP2/HPO_sf"/>
</dbReference>
<feature type="transmembrane region" description="Helical" evidence="1">
    <location>
        <begin position="12"/>
        <end position="36"/>
    </location>
</feature>
<evidence type="ECO:0000256" key="1">
    <source>
        <dbReference type="SAM" id="Phobius"/>
    </source>
</evidence>
<sequence>MKNLTARFLKLLGLLTAEVVLVSVLFITAFVVFFYLTRIVFEHESKAMDEAAFQWIDAHRTNWPVLTPLMRGITFFASAPFLVATAILLPSGLALRNFRREGLEVFWAIVGAALLNQLLKTHFQRLRPDSALFQQYGLSFPSGHSMIGLALYGCLAWLLWRHGRHPAWAAALLFWAFVIGLSRVYLHVHYFTDVLAGFAAGLAWLILLRTGLHLWWREEALLDEEEAE</sequence>
<dbReference type="PANTHER" id="PTHR14969">
    <property type="entry name" value="SPHINGOSINE-1-PHOSPHATE PHOSPHOHYDROLASE"/>
    <property type="match status" value="1"/>
</dbReference>
<keyword evidence="1" id="KW-1133">Transmembrane helix</keyword>
<dbReference type="Proteomes" id="UP000516093">
    <property type="component" value="Chromosome"/>
</dbReference>
<dbReference type="KEGG" id="hqi:H9L05_01670"/>
<keyword evidence="1" id="KW-0812">Transmembrane</keyword>
<evidence type="ECO:0000259" key="2">
    <source>
        <dbReference type="SMART" id="SM00014"/>
    </source>
</evidence>
<dbReference type="SMART" id="SM00014">
    <property type="entry name" value="acidPPc"/>
    <property type="match status" value="1"/>
</dbReference>
<dbReference type="AlphaFoldDB" id="A0A7H0GW49"/>
<dbReference type="SUPFAM" id="SSF48317">
    <property type="entry name" value="Acid phosphatase/Vanadium-dependent haloperoxidase"/>
    <property type="match status" value="1"/>
</dbReference>
<evidence type="ECO:0000313" key="3">
    <source>
        <dbReference type="EMBL" id="QNP52515.1"/>
    </source>
</evidence>
<keyword evidence="1" id="KW-0472">Membrane</keyword>
<feature type="transmembrane region" description="Helical" evidence="1">
    <location>
        <begin position="102"/>
        <end position="119"/>
    </location>
</feature>